<organism evidence="2 3">
    <name type="scientific">Nonomuraea soli</name>
    <dbReference type="NCBI Taxonomy" id="1032476"/>
    <lineage>
        <taxon>Bacteria</taxon>
        <taxon>Bacillati</taxon>
        <taxon>Actinomycetota</taxon>
        <taxon>Actinomycetes</taxon>
        <taxon>Streptosporangiales</taxon>
        <taxon>Streptosporangiaceae</taxon>
        <taxon>Nonomuraea</taxon>
    </lineage>
</organism>
<feature type="transmembrane region" description="Helical" evidence="1">
    <location>
        <begin position="37"/>
        <end position="55"/>
    </location>
</feature>
<feature type="transmembrane region" description="Helical" evidence="1">
    <location>
        <begin position="9"/>
        <end position="31"/>
    </location>
</feature>
<dbReference type="EMBL" id="JACDUR010000001">
    <property type="protein sequence ID" value="MBA2889160.1"/>
    <property type="molecule type" value="Genomic_DNA"/>
</dbReference>
<keyword evidence="1" id="KW-0472">Membrane</keyword>
<sequence length="150" mass="16025">MNLRHSLELALPGVLIGAVAGAIAGGLTLLVGQPSGLVLAVPLAIFGGLYGTLLGKGFFRPGAFGPAGLYWMLAFPVARLIQESLTGLGMRDGVLLFLAYQALVSVGFAIGFIWMHERIMPHWLLRRAGDNPRAAALLDSYVQQARRISR</sequence>
<comment type="caution">
    <text evidence="2">The sequence shown here is derived from an EMBL/GenBank/DDBJ whole genome shotgun (WGS) entry which is preliminary data.</text>
</comment>
<evidence type="ECO:0000256" key="1">
    <source>
        <dbReference type="SAM" id="Phobius"/>
    </source>
</evidence>
<accession>A0A7W0CDU1</accession>
<name>A0A7W0CDU1_9ACTN</name>
<evidence type="ECO:0000313" key="3">
    <source>
        <dbReference type="Proteomes" id="UP000530928"/>
    </source>
</evidence>
<gene>
    <name evidence="2" type="ORF">HNR30_000495</name>
</gene>
<dbReference type="RefSeq" id="WP_181607981.1">
    <property type="nucleotide sequence ID" value="NZ_BAABAM010000001.1"/>
</dbReference>
<keyword evidence="1" id="KW-1133">Transmembrane helix</keyword>
<evidence type="ECO:0000313" key="2">
    <source>
        <dbReference type="EMBL" id="MBA2889160.1"/>
    </source>
</evidence>
<dbReference type="AlphaFoldDB" id="A0A7W0CDU1"/>
<reference evidence="2 3" key="1">
    <citation type="submission" date="2020-07" db="EMBL/GenBank/DDBJ databases">
        <title>Genomic Encyclopedia of Type Strains, Phase IV (KMG-IV): sequencing the most valuable type-strain genomes for metagenomic binning, comparative biology and taxonomic classification.</title>
        <authorList>
            <person name="Goeker M."/>
        </authorList>
    </citation>
    <scope>NUCLEOTIDE SEQUENCE [LARGE SCALE GENOMIC DNA]</scope>
    <source>
        <strain evidence="2 3">DSM 45533</strain>
    </source>
</reference>
<dbReference type="Proteomes" id="UP000530928">
    <property type="component" value="Unassembled WGS sequence"/>
</dbReference>
<feature type="transmembrane region" description="Helical" evidence="1">
    <location>
        <begin position="62"/>
        <end position="81"/>
    </location>
</feature>
<proteinExistence type="predicted"/>
<keyword evidence="1" id="KW-0812">Transmembrane</keyword>
<protein>
    <submittedName>
        <fullName evidence="2">Uncharacterized protein</fullName>
    </submittedName>
</protein>
<keyword evidence="3" id="KW-1185">Reference proteome</keyword>
<feature type="transmembrane region" description="Helical" evidence="1">
    <location>
        <begin position="93"/>
        <end position="115"/>
    </location>
</feature>